<feature type="binding site" evidence="7">
    <location>
        <position position="224"/>
    </location>
    <ligand>
        <name>urate</name>
        <dbReference type="ChEBI" id="CHEBI:17775"/>
    </ligand>
</feature>
<feature type="binding site" evidence="7">
    <location>
        <position position="177"/>
    </location>
    <ligand>
        <name>urate</name>
        <dbReference type="ChEBI" id="CHEBI:17775"/>
    </ligand>
</feature>
<dbReference type="UniPathway" id="UPA00394">
    <property type="reaction ID" value="UER00650"/>
</dbReference>
<dbReference type="PANTHER" id="PTHR42874:SF1">
    <property type="entry name" value="URICASE"/>
    <property type="match status" value="1"/>
</dbReference>
<dbReference type="EMBL" id="CP054038">
    <property type="protein sequence ID" value="QKJ18094.1"/>
    <property type="molecule type" value="Genomic_DNA"/>
</dbReference>
<proteinExistence type="inferred from homology"/>
<feature type="binding site" evidence="7">
    <location>
        <position position="250"/>
    </location>
    <ligand>
        <name>O2</name>
        <dbReference type="ChEBI" id="CHEBI:15379"/>
    </ligand>
</feature>
<gene>
    <name evidence="9" type="primary">pucL</name>
    <name evidence="9" type="ORF">HQM25_00800</name>
</gene>
<dbReference type="EC" id="1.7.3.3" evidence="5 8"/>
<feature type="active site" description="Charge relay system" evidence="6">
    <location>
        <position position="59"/>
    </location>
</feature>
<accession>A0A7D4PSU6</accession>
<dbReference type="PRINTS" id="PR00093">
    <property type="entry name" value="URICASE"/>
</dbReference>
<feature type="binding site" evidence="7">
    <location>
        <position position="250"/>
    </location>
    <ligand>
        <name>5-hydroxyisourate</name>
        <dbReference type="ChEBI" id="CHEBI:18072"/>
    </ligand>
</feature>
<feature type="active site" description="Charge relay system" evidence="6">
    <location>
        <position position="252"/>
    </location>
</feature>
<evidence type="ECO:0000256" key="5">
    <source>
        <dbReference type="PIRNR" id="PIRNR000241"/>
    </source>
</evidence>
<reference evidence="9 10" key="1">
    <citation type="submission" date="2020-05" db="EMBL/GenBank/DDBJ databases">
        <title>Strain PA2F3 complete genome.</title>
        <authorList>
            <person name="Kim Y.-S."/>
            <person name="Kim S.-J."/>
            <person name="Jung H.-k."/>
            <person name="Kim S.-E."/>
            <person name="Kim K.-H."/>
        </authorList>
    </citation>
    <scope>NUCLEOTIDE SEQUENCE [LARGE SCALE GENOMIC DNA]</scope>
    <source>
        <strain evidence="9 10">PA2F3</strain>
    </source>
</reference>
<dbReference type="GO" id="GO:0006144">
    <property type="term" value="P:purine nucleobase metabolic process"/>
    <property type="evidence" value="ECO:0007669"/>
    <property type="project" value="UniProtKB-KW"/>
</dbReference>
<comment type="catalytic activity">
    <reaction evidence="5 8">
        <text>urate + O2 + H2O = 5-hydroxyisourate + H2O2</text>
        <dbReference type="Rhea" id="RHEA:21368"/>
        <dbReference type="ChEBI" id="CHEBI:15377"/>
        <dbReference type="ChEBI" id="CHEBI:15379"/>
        <dbReference type="ChEBI" id="CHEBI:16240"/>
        <dbReference type="ChEBI" id="CHEBI:17775"/>
        <dbReference type="ChEBI" id="CHEBI:18072"/>
        <dbReference type="EC" id="1.7.3.3"/>
    </reaction>
</comment>
<organism evidence="9 10">
    <name type="scientific">Microbacterium hominis</name>
    <dbReference type="NCBI Taxonomy" id="162426"/>
    <lineage>
        <taxon>Bacteria</taxon>
        <taxon>Bacillati</taxon>
        <taxon>Actinomycetota</taxon>
        <taxon>Actinomycetes</taxon>
        <taxon>Micrococcales</taxon>
        <taxon>Microbacteriaceae</taxon>
        <taxon>Microbacterium</taxon>
    </lineage>
</organism>
<sequence>MVSVSLGANKYGKAENRIVRVYRDSPRHEIVDLNVTSQLRGAALESSFLEGDNAFVVATDTQKNTAFAFAKQHGIPSPEEYLLALGAHFVREFDWIEGGLWQAEQYEWERIDVDGMPHDHSFVRSGRATRLATVQKIDGATHVTGGVKDLVVLKSTGSEFAGFPRDRYTTLIETDDRIMATSVTGRWRFLPEAVEAGIDYNDLYAEVQAVLLSTFASVHSLALQQTLFEMGRAAIEARPEIAEVRFAMPNKHHFVYDLSSFGLENPNEVFYAADRPYGLIEGTVVRDGVDAAPAAWVDLPTFV</sequence>
<keyword evidence="4 5" id="KW-0560">Oxidoreductase</keyword>
<evidence type="ECO:0000256" key="6">
    <source>
        <dbReference type="PIRSR" id="PIRSR000241-1"/>
    </source>
</evidence>
<evidence type="ECO:0000256" key="8">
    <source>
        <dbReference type="RuleBase" id="RU004455"/>
    </source>
</evidence>
<comment type="similarity">
    <text evidence="2 5 8">Belongs to the uricase family.</text>
</comment>
<dbReference type="PROSITE" id="PS00366">
    <property type="entry name" value="URICASE"/>
    <property type="match status" value="1"/>
</dbReference>
<feature type="binding site" evidence="7">
    <location>
        <position position="224"/>
    </location>
    <ligand>
        <name>5-hydroxyisourate</name>
        <dbReference type="ChEBI" id="CHEBI:18072"/>
    </ligand>
</feature>
<evidence type="ECO:0000256" key="1">
    <source>
        <dbReference type="ARBA" id="ARBA00004831"/>
    </source>
</evidence>
<dbReference type="Gene3D" id="3.10.270.10">
    <property type="entry name" value="Urate Oxidase"/>
    <property type="match status" value="1"/>
</dbReference>
<name>A0A7D4PSU6_9MICO</name>
<evidence type="ECO:0000256" key="3">
    <source>
        <dbReference type="ARBA" id="ARBA00022631"/>
    </source>
</evidence>
<dbReference type="NCBIfam" id="TIGR03383">
    <property type="entry name" value="urate_oxi"/>
    <property type="match status" value="1"/>
</dbReference>
<feature type="active site" description="Charge relay system" evidence="6">
    <location>
        <position position="13"/>
    </location>
</feature>
<dbReference type="InterPro" id="IPR019842">
    <property type="entry name" value="Uricase_CS"/>
</dbReference>
<feature type="binding site" evidence="7">
    <location>
        <position position="60"/>
    </location>
    <ligand>
        <name>urate</name>
        <dbReference type="ChEBI" id="CHEBI:17775"/>
    </ligand>
</feature>
<dbReference type="AlphaFoldDB" id="A0A7D4PSU6"/>
<feature type="binding site" evidence="7">
    <location>
        <position position="250"/>
    </location>
    <ligand>
        <name>urate</name>
        <dbReference type="ChEBI" id="CHEBI:17775"/>
    </ligand>
</feature>
<dbReference type="PANTHER" id="PTHR42874">
    <property type="entry name" value="URICASE"/>
    <property type="match status" value="1"/>
</dbReference>
<dbReference type="RefSeq" id="WP_172988474.1">
    <property type="nucleotide sequence ID" value="NZ_CP054038.1"/>
</dbReference>
<dbReference type="InterPro" id="IPR002042">
    <property type="entry name" value="Uricase"/>
</dbReference>
<evidence type="ECO:0000256" key="7">
    <source>
        <dbReference type="PIRSR" id="PIRSR000241-2"/>
    </source>
</evidence>
<dbReference type="SUPFAM" id="SSF55620">
    <property type="entry name" value="Tetrahydrobiopterin biosynthesis enzymes-like"/>
    <property type="match status" value="2"/>
</dbReference>
<dbReference type="PIRSF" id="PIRSF000241">
    <property type="entry name" value="Urate_oxidase"/>
    <property type="match status" value="1"/>
</dbReference>
<dbReference type="GO" id="GO:0004846">
    <property type="term" value="F:urate oxidase activity"/>
    <property type="evidence" value="ECO:0007669"/>
    <property type="project" value="UniProtKB-EC"/>
</dbReference>
<evidence type="ECO:0000256" key="4">
    <source>
        <dbReference type="ARBA" id="ARBA00023002"/>
    </source>
</evidence>
<keyword evidence="3 5" id="KW-0659">Purine metabolism</keyword>
<protein>
    <recommendedName>
        <fullName evidence="5 8">Uricase</fullName>
        <ecNumber evidence="5 8">1.7.3.3</ecNumber>
    </recommendedName>
    <alternativeName>
        <fullName evidence="5">Urate oxidase</fullName>
    </alternativeName>
</protein>
<comment type="pathway">
    <text evidence="1 5">Purine metabolism; urate degradation; (S)-allantoin from urate: step 1/3.</text>
</comment>
<dbReference type="Pfam" id="PF01014">
    <property type="entry name" value="Uricase"/>
    <property type="match status" value="2"/>
</dbReference>
<evidence type="ECO:0000313" key="9">
    <source>
        <dbReference type="EMBL" id="QKJ18094.1"/>
    </source>
</evidence>
<comment type="function">
    <text evidence="5 8">Catalyzes the oxidation of uric acid to 5-hydroxyisourate, which is further processed to form (S)-allantoin.</text>
</comment>
<feature type="binding site" evidence="7">
    <location>
        <position position="60"/>
    </location>
    <ligand>
        <name>5-hydroxyisourate</name>
        <dbReference type="ChEBI" id="CHEBI:18072"/>
    </ligand>
</feature>
<dbReference type="GO" id="GO:0019628">
    <property type="term" value="P:urate catabolic process"/>
    <property type="evidence" value="ECO:0007669"/>
    <property type="project" value="UniProtKB-UniPathway"/>
</dbReference>
<feature type="binding site" evidence="7">
    <location>
        <position position="160"/>
    </location>
    <ligand>
        <name>urate</name>
        <dbReference type="ChEBI" id="CHEBI:17775"/>
    </ligand>
</feature>
<evidence type="ECO:0000256" key="2">
    <source>
        <dbReference type="ARBA" id="ARBA00009760"/>
    </source>
</evidence>
<dbReference type="Proteomes" id="UP000502498">
    <property type="component" value="Chromosome"/>
</dbReference>
<evidence type="ECO:0000313" key="10">
    <source>
        <dbReference type="Proteomes" id="UP000502498"/>
    </source>
</evidence>
<feature type="binding site" evidence="7">
    <location>
        <position position="59"/>
    </location>
    <ligand>
        <name>urate</name>
        <dbReference type="ChEBI" id="CHEBI:17775"/>
    </ligand>
</feature>